<dbReference type="GO" id="GO:0016832">
    <property type="term" value="F:aldehyde-lyase activity"/>
    <property type="evidence" value="ECO:0007669"/>
    <property type="project" value="TreeGrafter"/>
</dbReference>
<dbReference type="EMBL" id="DXGA01000020">
    <property type="protein sequence ID" value="HIW93082.1"/>
    <property type="molecule type" value="Genomic_DNA"/>
</dbReference>
<protein>
    <submittedName>
        <fullName evidence="4">Class II aldolase/adducin family protein</fullName>
    </submittedName>
</protein>
<reference evidence="4" key="2">
    <citation type="submission" date="2021-04" db="EMBL/GenBank/DDBJ databases">
        <authorList>
            <person name="Gilroy R."/>
        </authorList>
    </citation>
    <scope>NUCLEOTIDE SEQUENCE</scope>
    <source>
        <strain evidence="4">ChiGjej6B6-1540</strain>
    </source>
</reference>
<sequence>MESVQALLCRVGKLLYDRGYVAANDGNLSVRTEEGIWMTPSGVSKGRMTPDMMVLVDLEGNILSGTRYPSSEAPLHLEVYRRRKDVGAVVHAHPPVSTAFAACRKGLEEPLLAELVVGLGGRVPLAPYATLSTPAVPESIVPFVADYHAVLLANHGAVAWGADLWSAFDRLETVEHTAKIYRNAALLGGGVPLSAEQVEELKALSGFYRRRAGMREEEQK</sequence>
<feature type="domain" description="Class II aldolase/adducin N-terminal" evidence="3">
    <location>
        <begin position="6"/>
        <end position="182"/>
    </location>
</feature>
<evidence type="ECO:0000256" key="1">
    <source>
        <dbReference type="ARBA" id="ARBA00022723"/>
    </source>
</evidence>
<dbReference type="Pfam" id="PF00596">
    <property type="entry name" value="Aldolase_II"/>
    <property type="match status" value="1"/>
</dbReference>
<dbReference type="Gene3D" id="3.40.225.10">
    <property type="entry name" value="Class II aldolase/adducin N-terminal domain"/>
    <property type="match status" value="1"/>
</dbReference>
<gene>
    <name evidence="4" type="ORF">H9868_00930</name>
</gene>
<keyword evidence="2" id="KW-0456">Lyase</keyword>
<dbReference type="InterPro" id="IPR001303">
    <property type="entry name" value="Aldolase_II/adducin_N"/>
</dbReference>
<evidence type="ECO:0000256" key="2">
    <source>
        <dbReference type="ARBA" id="ARBA00023239"/>
    </source>
</evidence>
<evidence type="ECO:0000313" key="4">
    <source>
        <dbReference type="EMBL" id="HIW93082.1"/>
    </source>
</evidence>
<dbReference type="AlphaFoldDB" id="A0A9D1RUM4"/>
<dbReference type="SMART" id="SM01007">
    <property type="entry name" value="Aldolase_II"/>
    <property type="match status" value="1"/>
</dbReference>
<dbReference type="Proteomes" id="UP000824192">
    <property type="component" value="Unassembled WGS sequence"/>
</dbReference>
<dbReference type="GO" id="GO:0019323">
    <property type="term" value="P:pentose catabolic process"/>
    <property type="evidence" value="ECO:0007669"/>
    <property type="project" value="TreeGrafter"/>
</dbReference>
<accession>A0A9D1RUM4</accession>
<dbReference type="PANTHER" id="PTHR22789">
    <property type="entry name" value="FUCULOSE PHOSPHATE ALDOLASE"/>
    <property type="match status" value="1"/>
</dbReference>
<keyword evidence="1" id="KW-0479">Metal-binding</keyword>
<organism evidence="4 5">
    <name type="scientific">Candidatus Flavonifractor merdipullorum</name>
    <dbReference type="NCBI Taxonomy" id="2838590"/>
    <lineage>
        <taxon>Bacteria</taxon>
        <taxon>Bacillati</taxon>
        <taxon>Bacillota</taxon>
        <taxon>Clostridia</taxon>
        <taxon>Eubacteriales</taxon>
        <taxon>Oscillospiraceae</taxon>
        <taxon>Flavonifractor</taxon>
    </lineage>
</organism>
<reference evidence="4" key="1">
    <citation type="journal article" date="2021" name="PeerJ">
        <title>Extensive microbial diversity within the chicken gut microbiome revealed by metagenomics and culture.</title>
        <authorList>
            <person name="Gilroy R."/>
            <person name="Ravi A."/>
            <person name="Getino M."/>
            <person name="Pursley I."/>
            <person name="Horton D.L."/>
            <person name="Alikhan N.F."/>
            <person name="Baker D."/>
            <person name="Gharbi K."/>
            <person name="Hall N."/>
            <person name="Watson M."/>
            <person name="Adriaenssens E.M."/>
            <person name="Foster-Nyarko E."/>
            <person name="Jarju S."/>
            <person name="Secka A."/>
            <person name="Antonio M."/>
            <person name="Oren A."/>
            <person name="Chaudhuri R.R."/>
            <person name="La Ragione R."/>
            <person name="Hildebrand F."/>
            <person name="Pallen M.J."/>
        </authorList>
    </citation>
    <scope>NUCLEOTIDE SEQUENCE</scope>
    <source>
        <strain evidence="4">ChiGjej6B6-1540</strain>
    </source>
</reference>
<name>A0A9D1RUM4_9FIRM</name>
<dbReference type="PANTHER" id="PTHR22789:SF0">
    <property type="entry name" value="3-OXO-TETRONATE 4-PHOSPHATE DECARBOXYLASE-RELATED"/>
    <property type="match status" value="1"/>
</dbReference>
<proteinExistence type="predicted"/>
<dbReference type="InterPro" id="IPR050197">
    <property type="entry name" value="Aldolase_class_II_sugar_metab"/>
</dbReference>
<dbReference type="SUPFAM" id="SSF53639">
    <property type="entry name" value="AraD/HMP-PK domain-like"/>
    <property type="match status" value="1"/>
</dbReference>
<dbReference type="GO" id="GO:0005829">
    <property type="term" value="C:cytosol"/>
    <property type="evidence" value="ECO:0007669"/>
    <property type="project" value="TreeGrafter"/>
</dbReference>
<evidence type="ECO:0000259" key="3">
    <source>
        <dbReference type="SMART" id="SM01007"/>
    </source>
</evidence>
<dbReference type="InterPro" id="IPR036409">
    <property type="entry name" value="Aldolase_II/adducin_N_sf"/>
</dbReference>
<comment type="caution">
    <text evidence="4">The sequence shown here is derived from an EMBL/GenBank/DDBJ whole genome shotgun (WGS) entry which is preliminary data.</text>
</comment>
<evidence type="ECO:0000313" key="5">
    <source>
        <dbReference type="Proteomes" id="UP000824192"/>
    </source>
</evidence>
<dbReference type="GO" id="GO:0046872">
    <property type="term" value="F:metal ion binding"/>
    <property type="evidence" value="ECO:0007669"/>
    <property type="project" value="UniProtKB-KW"/>
</dbReference>